<proteinExistence type="predicted"/>
<dbReference type="Proteomes" id="UP000250870">
    <property type="component" value="Unassembled WGS sequence"/>
</dbReference>
<dbReference type="AlphaFoldDB" id="A0A329VQU5"/>
<comment type="caution">
    <text evidence="1">The sequence shown here is derived from an EMBL/GenBank/DDBJ whole genome shotgun (WGS) entry which is preliminary data.</text>
</comment>
<dbReference type="EMBL" id="NSCI01000001">
    <property type="protein sequence ID" value="RAW93497.1"/>
    <property type="molecule type" value="Genomic_DNA"/>
</dbReference>
<accession>A0A329VQU5</accession>
<reference evidence="1 2" key="1">
    <citation type="journal article" date="2018" name="Int. J. Syst. Evol. Microbiol.">
        <title>Whole-genome-based revisit of Photorhabdus phylogeny: proposal for the elevation of most Photorhabdus subspecies to the species level and description of one novel species Photorhabdus bodei sp. nov., and one novel subspecies Photorhabdus laumondii subsp. clarkei subsp. nov.</title>
        <authorList>
            <person name="Machado R.A.R."/>
            <person name="Wuthrich D."/>
            <person name="Kuhnert P."/>
            <person name="Arce C.C.M."/>
            <person name="Thonen L."/>
            <person name="Ruiz C."/>
            <person name="Zhang X."/>
            <person name="Robert C.A.M."/>
            <person name="Karimi J."/>
            <person name="Kamali S."/>
            <person name="Ma J."/>
            <person name="Bruggmann R."/>
            <person name="Erb M."/>
        </authorList>
    </citation>
    <scope>NUCLEOTIDE SEQUENCE [LARGE SCALE GENOMIC DNA]</scope>
    <source>
        <strain evidence="1 2">BOJ-47</strain>
    </source>
</reference>
<gene>
    <name evidence="1" type="ORF">CKY01_00780</name>
</gene>
<protein>
    <submittedName>
        <fullName evidence="1">Uncharacterized protein</fullName>
    </submittedName>
</protein>
<evidence type="ECO:0000313" key="1">
    <source>
        <dbReference type="EMBL" id="RAW93497.1"/>
    </source>
</evidence>
<dbReference type="RefSeq" id="WP_113024351.1">
    <property type="nucleotide sequence ID" value="NZ_CAWNWQ010000001.1"/>
</dbReference>
<name>A0A329VQU5_9GAMM</name>
<evidence type="ECO:0000313" key="2">
    <source>
        <dbReference type="Proteomes" id="UP000250870"/>
    </source>
</evidence>
<sequence length="66" mass="7179">MVKQAVEKSVSAMVVSGLSNKHAPIDGVQDEIELQENSKEPDEIVDLDNPNIVTTKNELALYPLSS</sequence>
<organism evidence="1 2">
    <name type="scientific">Photorhabdus laumondii subsp. clarkei</name>
    <dbReference type="NCBI Taxonomy" id="2029685"/>
    <lineage>
        <taxon>Bacteria</taxon>
        <taxon>Pseudomonadati</taxon>
        <taxon>Pseudomonadota</taxon>
        <taxon>Gammaproteobacteria</taxon>
        <taxon>Enterobacterales</taxon>
        <taxon>Morganellaceae</taxon>
        <taxon>Photorhabdus</taxon>
    </lineage>
</organism>